<dbReference type="OrthoDB" id="3626988at2759"/>
<keyword evidence="2" id="KW-1185">Reference proteome</keyword>
<accession>A0A2D3VIT5</accession>
<sequence length="349" mass="39611">MADLQASLGNLRLSEPRPEQPPSGNEYFQIKPASLLGLSDELLAIICSHVMIDPGSERQHIDKVFAFPQGVIPDRINDHLRILLRPFRCHPRLYRIGRHEFLASNLAVLNSADLKASAAILLPASVSPRNSILLLKSLVHVQCHVSVSDLRAPFTQRFNTHHVDVLNMDRECEQLRRMSELCPNLKTLHLFLKIDEWYLMPTGPDIRMDSGRPMTEREVRYRGRAQTVVQLVRSLPLGRVTVAFHHWRKDVAVLDMRDMATEKVIDVILAKTVPETWDAPIARVNRPKLSTSWVQSSRKSGVVVFHGKELQLTVPAGFLYESRLDLGVKIPSLLPTLRRTFTYANDAYS</sequence>
<dbReference type="AlphaFoldDB" id="A0A2D3VIT5"/>
<proteinExistence type="predicted"/>
<dbReference type="EMBL" id="FJUY01000015">
    <property type="protein sequence ID" value="CZT23179.1"/>
    <property type="molecule type" value="Genomic_DNA"/>
</dbReference>
<dbReference type="Proteomes" id="UP000225277">
    <property type="component" value="Unassembled WGS sequence"/>
</dbReference>
<gene>
    <name evidence="1" type="ORF">RCC_08889</name>
</gene>
<dbReference type="GeneID" id="35603969"/>
<reference evidence="1 2" key="1">
    <citation type="submission" date="2016-03" db="EMBL/GenBank/DDBJ databases">
        <authorList>
            <person name="Ploux O."/>
        </authorList>
    </citation>
    <scope>NUCLEOTIDE SEQUENCE [LARGE SCALE GENOMIC DNA]</scope>
    <source>
        <strain evidence="1 2">URUG2</strain>
    </source>
</reference>
<organism evidence="1 2">
    <name type="scientific">Ramularia collo-cygni</name>
    <dbReference type="NCBI Taxonomy" id="112498"/>
    <lineage>
        <taxon>Eukaryota</taxon>
        <taxon>Fungi</taxon>
        <taxon>Dikarya</taxon>
        <taxon>Ascomycota</taxon>
        <taxon>Pezizomycotina</taxon>
        <taxon>Dothideomycetes</taxon>
        <taxon>Dothideomycetidae</taxon>
        <taxon>Mycosphaerellales</taxon>
        <taxon>Mycosphaerellaceae</taxon>
        <taxon>Ramularia</taxon>
    </lineage>
</organism>
<evidence type="ECO:0000313" key="1">
    <source>
        <dbReference type="EMBL" id="CZT23179.1"/>
    </source>
</evidence>
<protein>
    <submittedName>
        <fullName evidence="1">Uncharacterized protein</fullName>
    </submittedName>
</protein>
<name>A0A2D3VIT5_9PEZI</name>
<dbReference type="RefSeq" id="XP_023629903.1">
    <property type="nucleotide sequence ID" value="XM_023774135.1"/>
</dbReference>
<evidence type="ECO:0000313" key="2">
    <source>
        <dbReference type="Proteomes" id="UP000225277"/>
    </source>
</evidence>